<dbReference type="InterPro" id="IPR043129">
    <property type="entry name" value="ATPase_NBD"/>
</dbReference>
<dbReference type="InterPro" id="IPR036388">
    <property type="entry name" value="WH-like_DNA-bd_sf"/>
</dbReference>
<name>A0A1L8QP94_9ENTE</name>
<comment type="similarity">
    <text evidence="2">Belongs to the ROK (NagC/XylR) family.</text>
</comment>
<dbReference type="RefSeq" id="WP_071875524.1">
    <property type="nucleotide sequence ID" value="NZ_JBHSHF010000004.1"/>
</dbReference>
<dbReference type="Pfam" id="PF00480">
    <property type="entry name" value="ROK"/>
    <property type="match status" value="1"/>
</dbReference>
<dbReference type="PANTHER" id="PTHR18964">
    <property type="entry name" value="ROK (REPRESSOR, ORF, KINASE) FAMILY"/>
    <property type="match status" value="1"/>
</dbReference>
<dbReference type="PANTHER" id="PTHR18964:SF149">
    <property type="entry name" value="BIFUNCTIONAL UDP-N-ACETYLGLUCOSAMINE 2-EPIMERASE_N-ACETYLMANNOSAMINE KINASE"/>
    <property type="match status" value="1"/>
</dbReference>
<dbReference type="SUPFAM" id="SSF46785">
    <property type="entry name" value="Winged helix' DNA-binding domain"/>
    <property type="match status" value="1"/>
</dbReference>
<comment type="caution">
    <text evidence="4">The sequence shown here is derived from an EMBL/GenBank/DDBJ whole genome shotgun (WGS) entry which is preliminary data.</text>
</comment>
<comment type="function">
    <text evidence="1">Transcriptional repressor of xylose-utilizing enzymes.</text>
</comment>
<keyword evidence="3" id="KW-0859">Xylose metabolism</keyword>
<evidence type="ECO:0000313" key="5">
    <source>
        <dbReference type="Proteomes" id="UP000182149"/>
    </source>
</evidence>
<proteinExistence type="inferred from homology"/>
<dbReference type="Gene3D" id="3.30.420.40">
    <property type="match status" value="2"/>
</dbReference>
<dbReference type="Gene3D" id="1.10.10.10">
    <property type="entry name" value="Winged helix-like DNA-binding domain superfamily/Winged helix DNA-binding domain"/>
    <property type="match status" value="1"/>
</dbReference>
<dbReference type="OrthoDB" id="9796533at2"/>
<evidence type="ECO:0000256" key="3">
    <source>
        <dbReference type="ARBA" id="ARBA00022629"/>
    </source>
</evidence>
<protein>
    <recommendedName>
        <fullName evidence="6">ROK family protein</fullName>
    </recommendedName>
</protein>
<dbReference type="SUPFAM" id="SSF53067">
    <property type="entry name" value="Actin-like ATPase domain"/>
    <property type="match status" value="1"/>
</dbReference>
<organism evidence="4 5">
    <name type="scientific">Enterococcus aquimarinus</name>
    <dbReference type="NCBI Taxonomy" id="328396"/>
    <lineage>
        <taxon>Bacteria</taxon>
        <taxon>Bacillati</taxon>
        <taxon>Bacillota</taxon>
        <taxon>Bacilli</taxon>
        <taxon>Lactobacillales</taxon>
        <taxon>Enterococcaceae</taxon>
        <taxon>Enterococcus</taxon>
    </lineage>
</organism>
<accession>A0A1L8QP94</accession>
<dbReference type="Proteomes" id="UP000182149">
    <property type="component" value="Unassembled WGS sequence"/>
</dbReference>
<dbReference type="InterPro" id="IPR000600">
    <property type="entry name" value="ROK"/>
</dbReference>
<evidence type="ECO:0000256" key="1">
    <source>
        <dbReference type="ARBA" id="ARBA00002486"/>
    </source>
</evidence>
<evidence type="ECO:0000256" key="2">
    <source>
        <dbReference type="ARBA" id="ARBA00006479"/>
    </source>
</evidence>
<gene>
    <name evidence="4" type="ORF">RU93_GL000824</name>
</gene>
<keyword evidence="5" id="KW-1185">Reference proteome</keyword>
<dbReference type="GO" id="GO:0042732">
    <property type="term" value="P:D-xylose metabolic process"/>
    <property type="evidence" value="ECO:0007669"/>
    <property type="project" value="UniProtKB-KW"/>
</dbReference>
<evidence type="ECO:0008006" key="6">
    <source>
        <dbReference type="Google" id="ProtNLM"/>
    </source>
</evidence>
<sequence length="402" mass="45572">MKKNSEAYKLNYSNVLEFIYRNKETSRIEIANDTGLTPATITHIVSEMIENNLLVETGDEVRGGKGSGRNRKLLKLNEEFAYFLGIEINMKGLFFMLTNLVGESLVTSSILITEFSTRDINQVITDEIKKIIHSLSEKNIIGIGIAVPGHYDSEEKTIITNNKKWEYFNLKEIEKNISIPFKVENNIECMALSEYLFEASSSPDNFLFFHIGHGLFCSFFDAKRLEIKKNYYIGEIGHTVVNIEGPVCECGKKGCLQTYISDSWLLKNARFLFDHSNNTTLKSLVTNPDEIQLSTIIDGYILGDSFLTNQIDLGLIFLGTSVANTLILHDAKKIYINSELLNVPQFQQTFITFIRDQLSFIPTKTDLEIEIIPYNFYRGARGAAALAALSFFIKHPNFSIEN</sequence>
<dbReference type="InterPro" id="IPR036390">
    <property type="entry name" value="WH_DNA-bd_sf"/>
</dbReference>
<reference evidence="4 5" key="1">
    <citation type="submission" date="2014-12" db="EMBL/GenBank/DDBJ databases">
        <title>Draft genome sequences of 29 type strains of Enterococci.</title>
        <authorList>
            <person name="Zhong Z."/>
            <person name="Sun Z."/>
            <person name="Liu W."/>
            <person name="Zhang W."/>
            <person name="Zhang H."/>
        </authorList>
    </citation>
    <scope>NUCLEOTIDE SEQUENCE [LARGE SCALE GENOMIC DNA]</scope>
    <source>
        <strain evidence="4 5">DSM 17690</strain>
    </source>
</reference>
<dbReference type="AlphaFoldDB" id="A0A1L8QP94"/>
<dbReference type="STRING" id="328396.RU93_GL000824"/>
<dbReference type="EMBL" id="JXKD01000017">
    <property type="protein sequence ID" value="OJG09338.1"/>
    <property type="molecule type" value="Genomic_DNA"/>
</dbReference>
<evidence type="ECO:0000313" key="4">
    <source>
        <dbReference type="EMBL" id="OJG09338.1"/>
    </source>
</evidence>
<keyword evidence="3" id="KW-0119">Carbohydrate metabolism</keyword>